<proteinExistence type="predicted"/>
<evidence type="ECO:0008006" key="3">
    <source>
        <dbReference type="Google" id="ProtNLM"/>
    </source>
</evidence>
<dbReference type="SUPFAM" id="SSF54909">
    <property type="entry name" value="Dimeric alpha+beta barrel"/>
    <property type="match status" value="1"/>
</dbReference>
<sequence length="104" mass="11841">MYRSVLTLRATPDQVERILELYRREQILQESMNLTRQVSSDIAVAADGSGEVVVTAEWPDENGYQEWLDHPLRSRTAPELAELLADAEIGVGRVYRVDQRITRG</sequence>
<dbReference type="RefSeq" id="WP_308490553.1">
    <property type="nucleotide sequence ID" value="NZ_JAVFCB010000012.1"/>
</dbReference>
<protein>
    <recommendedName>
        <fullName evidence="3">ABM domain-containing protein</fullName>
    </recommendedName>
</protein>
<evidence type="ECO:0000313" key="2">
    <source>
        <dbReference type="Proteomes" id="UP001230289"/>
    </source>
</evidence>
<dbReference type="Proteomes" id="UP001230289">
    <property type="component" value="Unassembled WGS sequence"/>
</dbReference>
<gene>
    <name evidence="1" type="ORF">RBR11_16930</name>
</gene>
<comment type="caution">
    <text evidence="1">The sequence shown here is derived from an EMBL/GenBank/DDBJ whole genome shotgun (WGS) entry which is preliminary data.</text>
</comment>
<evidence type="ECO:0000313" key="1">
    <source>
        <dbReference type="EMBL" id="MDQ4215603.1"/>
    </source>
</evidence>
<organism evidence="1 2">
    <name type="scientific">Microbacterium capsulatum</name>
    <dbReference type="NCBI Taxonomy" id="3041921"/>
    <lineage>
        <taxon>Bacteria</taxon>
        <taxon>Bacillati</taxon>
        <taxon>Actinomycetota</taxon>
        <taxon>Actinomycetes</taxon>
        <taxon>Micrococcales</taxon>
        <taxon>Microbacteriaceae</taxon>
        <taxon>Microbacterium</taxon>
    </lineage>
</organism>
<reference evidence="1 2" key="1">
    <citation type="submission" date="2023-08" db="EMBL/GenBank/DDBJ databases">
        <title>Microbacterium sp. nov., isolated from a waste landfill.</title>
        <authorList>
            <person name="Wen W."/>
        </authorList>
    </citation>
    <scope>NUCLEOTIDE SEQUENCE [LARGE SCALE GENOMIC DNA]</scope>
    <source>
        <strain evidence="1 2">ASV81</strain>
    </source>
</reference>
<name>A0ABU0XKD7_9MICO</name>
<dbReference type="InterPro" id="IPR011008">
    <property type="entry name" value="Dimeric_a/b-barrel"/>
</dbReference>
<dbReference type="EMBL" id="JAVFCB010000012">
    <property type="protein sequence ID" value="MDQ4215603.1"/>
    <property type="molecule type" value="Genomic_DNA"/>
</dbReference>
<accession>A0ABU0XKD7</accession>
<keyword evidence="2" id="KW-1185">Reference proteome</keyword>